<feature type="transmembrane region" description="Helical" evidence="1">
    <location>
        <begin position="20"/>
        <end position="39"/>
    </location>
</feature>
<organism evidence="2 3">
    <name type="scientific">Paractinoplanes deccanensis</name>
    <dbReference type="NCBI Taxonomy" id="113561"/>
    <lineage>
        <taxon>Bacteria</taxon>
        <taxon>Bacillati</taxon>
        <taxon>Actinomycetota</taxon>
        <taxon>Actinomycetes</taxon>
        <taxon>Micromonosporales</taxon>
        <taxon>Micromonosporaceae</taxon>
        <taxon>Paractinoplanes</taxon>
    </lineage>
</organism>
<accession>A0ABQ3Y4J9</accession>
<protein>
    <recommendedName>
        <fullName evidence="4">MFS transporter</fullName>
    </recommendedName>
</protein>
<name>A0ABQ3Y4J9_9ACTN</name>
<reference evidence="2 3" key="1">
    <citation type="submission" date="2021-01" db="EMBL/GenBank/DDBJ databases">
        <title>Whole genome shotgun sequence of Actinoplanes deccanensis NBRC 13994.</title>
        <authorList>
            <person name="Komaki H."/>
            <person name="Tamura T."/>
        </authorList>
    </citation>
    <scope>NUCLEOTIDE SEQUENCE [LARGE SCALE GENOMIC DNA]</scope>
    <source>
        <strain evidence="2 3">NBRC 13994</strain>
    </source>
</reference>
<keyword evidence="1" id="KW-0812">Transmembrane</keyword>
<dbReference type="Proteomes" id="UP000609879">
    <property type="component" value="Unassembled WGS sequence"/>
</dbReference>
<evidence type="ECO:0000313" key="3">
    <source>
        <dbReference type="Proteomes" id="UP000609879"/>
    </source>
</evidence>
<sequence>MVIGRAVIVDRGTGAQLVRVLNVVAGVGLVAPIAGLGGADTATPTALLVTAGAALSTVGLLVPARPALRPAWVGESPPPRYA</sequence>
<keyword evidence="1" id="KW-0472">Membrane</keyword>
<feature type="transmembrane region" description="Helical" evidence="1">
    <location>
        <begin position="45"/>
        <end position="62"/>
    </location>
</feature>
<dbReference type="RefSeq" id="WP_203763734.1">
    <property type="nucleotide sequence ID" value="NZ_BAAABO010000012.1"/>
</dbReference>
<keyword evidence="3" id="KW-1185">Reference proteome</keyword>
<keyword evidence="1" id="KW-1133">Transmembrane helix</keyword>
<evidence type="ECO:0000313" key="2">
    <source>
        <dbReference type="EMBL" id="GID74790.1"/>
    </source>
</evidence>
<gene>
    <name evidence="2" type="ORF">Ade02nite_34310</name>
</gene>
<comment type="caution">
    <text evidence="2">The sequence shown here is derived from an EMBL/GenBank/DDBJ whole genome shotgun (WGS) entry which is preliminary data.</text>
</comment>
<evidence type="ECO:0008006" key="4">
    <source>
        <dbReference type="Google" id="ProtNLM"/>
    </source>
</evidence>
<proteinExistence type="predicted"/>
<evidence type="ECO:0000256" key="1">
    <source>
        <dbReference type="SAM" id="Phobius"/>
    </source>
</evidence>
<dbReference type="EMBL" id="BOMI01000065">
    <property type="protein sequence ID" value="GID74790.1"/>
    <property type="molecule type" value="Genomic_DNA"/>
</dbReference>